<dbReference type="OrthoDB" id="9807157at2"/>
<dbReference type="Pfam" id="PF00155">
    <property type="entry name" value="Aminotran_1_2"/>
    <property type="match status" value="1"/>
</dbReference>
<dbReference type="InterPro" id="IPR004839">
    <property type="entry name" value="Aminotransferase_I/II_large"/>
</dbReference>
<dbReference type="AlphaFoldDB" id="A0A1I6T3Y3"/>
<dbReference type="SUPFAM" id="SSF55729">
    <property type="entry name" value="Acyl-CoA N-acyltransferases (Nat)"/>
    <property type="match status" value="1"/>
</dbReference>
<dbReference type="InterPro" id="IPR050087">
    <property type="entry name" value="AON_synthase_class-II"/>
</dbReference>
<feature type="domain" description="Aminotransferase class I/classII large" evidence="3">
    <location>
        <begin position="49"/>
        <end position="392"/>
    </location>
</feature>
<evidence type="ECO:0000313" key="5">
    <source>
        <dbReference type="Proteomes" id="UP000183209"/>
    </source>
</evidence>
<dbReference type="RefSeq" id="WP_074978371.1">
    <property type="nucleotide sequence ID" value="NZ_FPAG01000005.1"/>
</dbReference>
<dbReference type="Proteomes" id="UP000183209">
    <property type="component" value="Unassembled WGS sequence"/>
</dbReference>
<name>A0A1I6T3Y3_9FLAO</name>
<evidence type="ECO:0000256" key="2">
    <source>
        <dbReference type="ARBA" id="ARBA00022679"/>
    </source>
</evidence>
<comment type="cofactor">
    <cofactor evidence="1">
        <name>pyridoxal 5'-phosphate</name>
        <dbReference type="ChEBI" id="CHEBI:597326"/>
    </cofactor>
</comment>
<reference evidence="4 5" key="1">
    <citation type="submission" date="2016-10" db="EMBL/GenBank/DDBJ databases">
        <authorList>
            <person name="de Groot N.N."/>
        </authorList>
    </citation>
    <scope>NUCLEOTIDE SEQUENCE [LARGE SCALE GENOMIC DNA]</scope>
    <source>
        <strain evidence="4 5">CGMCC 1.6114</strain>
    </source>
</reference>
<dbReference type="Gene3D" id="3.90.1150.10">
    <property type="entry name" value="Aspartate Aminotransferase, domain 1"/>
    <property type="match status" value="1"/>
</dbReference>
<evidence type="ECO:0000313" key="4">
    <source>
        <dbReference type="EMBL" id="SFS83971.1"/>
    </source>
</evidence>
<accession>A0A1I6T3Y3</accession>
<dbReference type="Gene3D" id="3.40.640.10">
    <property type="entry name" value="Type I PLP-dependent aspartate aminotransferase-like (Major domain)"/>
    <property type="match status" value="1"/>
</dbReference>
<protein>
    <submittedName>
        <fullName evidence="4">7-keto-8-aminopelargonate synthetase</fullName>
    </submittedName>
</protein>
<dbReference type="InterPro" id="IPR015422">
    <property type="entry name" value="PyrdxlP-dep_Trfase_small"/>
</dbReference>
<dbReference type="SUPFAM" id="SSF53383">
    <property type="entry name" value="PLP-dependent transferases"/>
    <property type="match status" value="1"/>
</dbReference>
<evidence type="ECO:0000259" key="3">
    <source>
        <dbReference type="Pfam" id="PF00155"/>
    </source>
</evidence>
<gene>
    <name evidence="4" type="ORF">SAMN04487906_1840</name>
</gene>
<organism evidence="4 5">
    <name type="scientific">Zhouia amylolytica</name>
    <dbReference type="NCBI Taxonomy" id="376730"/>
    <lineage>
        <taxon>Bacteria</taxon>
        <taxon>Pseudomonadati</taxon>
        <taxon>Bacteroidota</taxon>
        <taxon>Flavobacteriia</taxon>
        <taxon>Flavobacteriales</taxon>
        <taxon>Flavobacteriaceae</taxon>
        <taxon>Zhouia</taxon>
    </lineage>
</organism>
<dbReference type="InterPro" id="IPR016181">
    <property type="entry name" value="Acyl_CoA_acyltransferase"/>
</dbReference>
<dbReference type="InterPro" id="IPR015424">
    <property type="entry name" value="PyrdxlP-dep_Trfase"/>
</dbReference>
<dbReference type="GO" id="GO:0016740">
    <property type="term" value="F:transferase activity"/>
    <property type="evidence" value="ECO:0007669"/>
    <property type="project" value="UniProtKB-KW"/>
</dbReference>
<dbReference type="PANTHER" id="PTHR13693">
    <property type="entry name" value="CLASS II AMINOTRANSFERASE/8-AMINO-7-OXONONANOATE SYNTHASE"/>
    <property type="match status" value="1"/>
</dbReference>
<dbReference type="EMBL" id="FPAG01000005">
    <property type="protein sequence ID" value="SFS83971.1"/>
    <property type="molecule type" value="Genomic_DNA"/>
</dbReference>
<proteinExistence type="predicted"/>
<dbReference type="InterPro" id="IPR015421">
    <property type="entry name" value="PyrdxlP-dep_Trfase_major"/>
</dbReference>
<keyword evidence="2" id="KW-0808">Transferase</keyword>
<dbReference type="GO" id="GO:0030170">
    <property type="term" value="F:pyridoxal phosphate binding"/>
    <property type="evidence" value="ECO:0007669"/>
    <property type="project" value="InterPro"/>
</dbReference>
<sequence length="808" mass="92002">MAKIKHNNFLDTVNEVFTDAKNQGVLHLYAEDTFFNGRKIQIKGKELFHFGTTGYLGLEQDQRLKRAAAAAIFKYGTQFPLSKTYISHPLYSELEQKIASMYGYPVIITKNSTLGHMGVIPSAVSDRDAIVLDHQVHWSVQSATKTLKIRSVPVEMIRHNRLDRLEDKVKALSSKHDKIWYMADGVYSMYGDQAPVVELVALSEKYPQLHLYFDDVHGMSWIGKNGAGYVISKMGQLSDRMLLFGTLSKTFGASGSVLVCSNKEMYHKIKTFGGPLTFSAQLEPASVAAAIASADIHLSDEIYDLQKELLERIELFNSLLEKTALPLVDKNNSPVFYIGTGMPITGYNFVNRLMKEGFFVNLGIFPAVPVKNTGVRITISRHNEPKEIKALVAAMEYHFPKALAATHTTTLKVFRAFNLSTDHLKKTNQMSAHGLQLQYQQSITKISKKLWNELFSGQGVFDWDGLHFLQEAFNGNDLPQENWSFHYFLIRDQLNNPVLATFFTGALWKEDMLAPESVSKLMEKEREKDPLYMTSKVLGMGSLFTEGEHLYLDKSHPLWHQALHLLFDKLEKLQTSLKTSMILLRDFGRDEHLNEFFHNHGFVKIAMPDSCHIKDLSWESPEAYLAGLSTRSRRHFRKDIAPFEAHFDIQYLEHIPDSKKDHYYQLLGNVRKNNLGLNTFAFPKKILTLMANHPQWEFISLTLKKQYSQQGKAIEVGVMFCYKNAKGIYVPAFVGMDYDFAFKHQVYRQLLYQTIKRAGASGFSRINLGMTAGFEKKKLGADLTPTYAYLQAKDNFSMELMGMLQGKK</sequence>
<evidence type="ECO:0000256" key="1">
    <source>
        <dbReference type="ARBA" id="ARBA00001933"/>
    </source>
</evidence>